<gene>
    <name evidence="2" type="ORF">MNBD_ALPHA09-291</name>
</gene>
<dbReference type="Pfam" id="PF13432">
    <property type="entry name" value="TPR_16"/>
    <property type="match status" value="2"/>
</dbReference>
<dbReference type="PANTHER" id="PTHR12788:SF10">
    <property type="entry name" value="PROTEIN-TYROSINE SULFOTRANSFERASE"/>
    <property type="match status" value="1"/>
</dbReference>
<dbReference type="GO" id="GO:0005794">
    <property type="term" value="C:Golgi apparatus"/>
    <property type="evidence" value="ECO:0007669"/>
    <property type="project" value="UniProtKB-ARBA"/>
</dbReference>
<sequence>MVQITGARKFTNPREARLPLSVAESVAEAQALIDAGRHSHAEAYLRQWISAEPMSGEAHQRIGALRLAAGRPGEAYEHYKIAATQVGERSDVWFEFGRCLEMMRQFEAAGVAFGKAIEIGPATPEMHMAMGRVHRALGRSEDAVAAIDAALRLKPGDVDALFLRANQLQMSGDFSGARDGYLDVLTRDPRRVDAHFWLADMGEVAGREDVVVDGLLAAANAPDTSVERQAVAIFAAASVRRKQSAHDQAFALAARANALYRSEALFDRSELTALIDRQIACFDAETFKVHQGLGDLGELPVFIVGMPRSGSTLVEQVISSHPEVGAAGEFGKLQHLEAILSNPAEGARYCYPDDLKMMDFQKIRPFANQYLETLVERGGEGHQRITDKSLFNFLHLGLIALLFPKAVVIHCRRDARDLGLSCFFQKFSALKTLAFTHDLGDIGFYIREYRRMMAHWQAVLPLAILDIDYEDMVARQEEVSRQAIAHTGLEWNEACLRPQENRRAVKTASTWQVRQPVYGSSVGVWRNYEAHLEPLLAELSCET</sequence>
<accession>A0A3B0TX99</accession>
<dbReference type="PROSITE" id="PS50005">
    <property type="entry name" value="TPR"/>
    <property type="match status" value="2"/>
</dbReference>
<dbReference type="InterPro" id="IPR026634">
    <property type="entry name" value="TPST-like"/>
</dbReference>
<dbReference type="EMBL" id="UOEM01000059">
    <property type="protein sequence ID" value="VAW13144.1"/>
    <property type="molecule type" value="Genomic_DNA"/>
</dbReference>
<keyword evidence="1" id="KW-0808">Transferase</keyword>
<dbReference type="InterPro" id="IPR019734">
    <property type="entry name" value="TPR_rpt"/>
</dbReference>
<evidence type="ECO:0000256" key="1">
    <source>
        <dbReference type="ARBA" id="ARBA00022679"/>
    </source>
</evidence>
<name>A0A3B0TX99_9ZZZZ</name>
<dbReference type="PANTHER" id="PTHR12788">
    <property type="entry name" value="PROTEIN-TYROSINE SULFOTRANSFERASE 2"/>
    <property type="match status" value="1"/>
</dbReference>
<dbReference type="SUPFAM" id="SSF52540">
    <property type="entry name" value="P-loop containing nucleoside triphosphate hydrolases"/>
    <property type="match status" value="1"/>
</dbReference>
<organism evidence="2">
    <name type="scientific">hydrothermal vent metagenome</name>
    <dbReference type="NCBI Taxonomy" id="652676"/>
    <lineage>
        <taxon>unclassified sequences</taxon>
        <taxon>metagenomes</taxon>
        <taxon>ecological metagenomes</taxon>
    </lineage>
</organism>
<dbReference type="Pfam" id="PF13469">
    <property type="entry name" value="Sulfotransfer_3"/>
    <property type="match status" value="1"/>
</dbReference>
<dbReference type="SMART" id="SM00028">
    <property type="entry name" value="TPR"/>
    <property type="match status" value="4"/>
</dbReference>
<evidence type="ECO:0000313" key="2">
    <source>
        <dbReference type="EMBL" id="VAW13144.1"/>
    </source>
</evidence>
<dbReference type="InterPro" id="IPR027417">
    <property type="entry name" value="P-loop_NTPase"/>
</dbReference>
<dbReference type="AlphaFoldDB" id="A0A3B0TX99"/>
<dbReference type="SUPFAM" id="SSF48452">
    <property type="entry name" value="TPR-like"/>
    <property type="match status" value="1"/>
</dbReference>
<proteinExistence type="predicted"/>
<dbReference type="Pfam" id="PF13428">
    <property type="entry name" value="TPR_14"/>
    <property type="match status" value="1"/>
</dbReference>
<reference evidence="2" key="1">
    <citation type="submission" date="2018-06" db="EMBL/GenBank/DDBJ databases">
        <authorList>
            <person name="Zhirakovskaya E."/>
        </authorList>
    </citation>
    <scope>NUCLEOTIDE SEQUENCE</scope>
</reference>
<dbReference type="InterPro" id="IPR011990">
    <property type="entry name" value="TPR-like_helical_dom_sf"/>
</dbReference>
<protein>
    <submittedName>
        <fullName evidence="2">Uncharacterized protein</fullName>
    </submittedName>
</protein>
<dbReference type="GO" id="GO:0008476">
    <property type="term" value="F:protein-tyrosine sulfotransferase activity"/>
    <property type="evidence" value="ECO:0007669"/>
    <property type="project" value="InterPro"/>
</dbReference>
<dbReference type="Gene3D" id="3.40.50.300">
    <property type="entry name" value="P-loop containing nucleotide triphosphate hydrolases"/>
    <property type="match status" value="1"/>
</dbReference>
<dbReference type="Gene3D" id="1.25.40.10">
    <property type="entry name" value="Tetratricopeptide repeat domain"/>
    <property type="match status" value="1"/>
</dbReference>